<dbReference type="AlphaFoldDB" id="A0A366EHU1"/>
<proteinExistence type="predicted"/>
<dbReference type="Pfam" id="PF14003">
    <property type="entry name" value="YlbE"/>
    <property type="match status" value="1"/>
</dbReference>
<evidence type="ECO:0000313" key="1">
    <source>
        <dbReference type="EMBL" id="RBP01913.1"/>
    </source>
</evidence>
<sequence>MEPTIYQKIKAEPALLRFLRNQPNWYRTLARNPEAFEDLQKQAKQYQGRTIPQRVEKISEQMQLLGMFLHMASTMKD</sequence>
<protein>
    <submittedName>
        <fullName evidence="1">YlbE-like protein</fullName>
    </submittedName>
</protein>
<accession>A0A366EHU1</accession>
<evidence type="ECO:0000313" key="2">
    <source>
        <dbReference type="Proteomes" id="UP000252254"/>
    </source>
</evidence>
<dbReference type="STRING" id="200904.GCA_900168775_01452"/>
<dbReference type="Proteomes" id="UP000252254">
    <property type="component" value="Unassembled WGS sequence"/>
</dbReference>
<dbReference type="InterPro" id="IPR025613">
    <property type="entry name" value="YlbE"/>
</dbReference>
<reference evidence="1 2" key="1">
    <citation type="submission" date="2018-06" db="EMBL/GenBank/DDBJ databases">
        <title>Genomic Encyclopedia of Type Strains, Phase IV (KMG-IV): sequencing the most valuable type-strain genomes for metagenomic binning, comparative biology and taxonomic classification.</title>
        <authorList>
            <person name="Goeker M."/>
        </authorList>
    </citation>
    <scope>NUCLEOTIDE SEQUENCE [LARGE SCALE GENOMIC DNA]</scope>
    <source>
        <strain evidence="1 2">DSM 15140</strain>
    </source>
</reference>
<keyword evidence="2" id="KW-1185">Reference proteome</keyword>
<comment type="caution">
    <text evidence="1">The sequence shown here is derived from an EMBL/GenBank/DDBJ whole genome shotgun (WGS) entry which is preliminary data.</text>
</comment>
<gene>
    <name evidence="1" type="ORF">DES48_101661</name>
</gene>
<dbReference type="EMBL" id="QNRI01000001">
    <property type="protein sequence ID" value="RBP01913.1"/>
    <property type="molecule type" value="Genomic_DNA"/>
</dbReference>
<name>A0A366EHU1_9BACI</name>
<organism evidence="1 2">
    <name type="scientific">Paraliobacillus ryukyuensis</name>
    <dbReference type="NCBI Taxonomy" id="200904"/>
    <lineage>
        <taxon>Bacteria</taxon>
        <taxon>Bacillati</taxon>
        <taxon>Bacillota</taxon>
        <taxon>Bacilli</taxon>
        <taxon>Bacillales</taxon>
        <taxon>Bacillaceae</taxon>
        <taxon>Paraliobacillus</taxon>
    </lineage>
</organism>
<dbReference type="RefSeq" id="WP_079709340.1">
    <property type="nucleotide sequence ID" value="NZ_BAABQN010000001.1"/>
</dbReference>